<keyword evidence="3 7" id="KW-1133">Transmembrane helix</keyword>
<dbReference type="EMBL" id="JABBFX010000003">
    <property type="protein sequence ID" value="NML47284.1"/>
    <property type="molecule type" value="Genomic_DNA"/>
</dbReference>
<feature type="transmembrane region" description="Helical" evidence="7">
    <location>
        <begin position="141"/>
        <end position="167"/>
    </location>
</feature>
<feature type="transmembrane region" description="Helical" evidence="7">
    <location>
        <begin position="52"/>
        <end position="71"/>
    </location>
</feature>
<keyword evidence="5" id="KW-0443">Lipid metabolism</keyword>
<dbReference type="PANTHER" id="PTHR21624:SF1">
    <property type="entry name" value="ALKYLGLYCEROL MONOOXYGENASE"/>
    <property type="match status" value="1"/>
</dbReference>
<name>A0A848H9X1_9BURK</name>
<keyword evidence="2 7" id="KW-0812">Transmembrane</keyword>
<evidence type="ECO:0000256" key="2">
    <source>
        <dbReference type="ARBA" id="ARBA00022692"/>
    </source>
</evidence>
<keyword evidence="4" id="KW-0560">Oxidoreductase</keyword>
<keyword evidence="6 7" id="KW-0472">Membrane</keyword>
<feature type="transmembrane region" description="Helical" evidence="7">
    <location>
        <begin position="83"/>
        <end position="100"/>
    </location>
</feature>
<dbReference type="AlphaFoldDB" id="A0A848H9X1"/>
<evidence type="ECO:0000256" key="1">
    <source>
        <dbReference type="ARBA" id="ARBA00004127"/>
    </source>
</evidence>
<dbReference type="GO" id="GO:0008610">
    <property type="term" value="P:lipid biosynthetic process"/>
    <property type="evidence" value="ECO:0007669"/>
    <property type="project" value="InterPro"/>
</dbReference>
<gene>
    <name evidence="9" type="ORF">HHL11_26285</name>
</gene>
<proteinExistence type="predicted"/>
<evidence type="ECO:0000313" key="10">
    <source>
        <dbReference type="Proteomes" id="UP000541185"/>
    </source>
</evidence>
<comment type="subcellular location">
    <subcellularLocation>
        <location evidence="1">Endomembrane system</location>
        <topology evidence="1">Multi-pass membrane protein</topology>
    </subcellularLocation>
</comment>
<dbReference type="GO" id="GO:0016020">
    <property type="term" value="C:membrane"/>
    <property type="evidence" value="ECO:0007669"/>
    <property type="project" value="GOC"/>
</dbReference>
<dbReference type="InterPro" id="IPR051689">
    <property type="entry name" value="Sterol_desaturase/TMEM195"/>
</dbReference>
<dbReference type="GO" id="GO:0050479">
    <property type="term" value="F:glyceryl-ether monooxygenase activity"/>
    <property type="evidence" value="ECO:0007669"/>
    <property type="project" value="TreeGrafter"/>
</dbReference>
<dbReference type="GO" id="GO:0005506">
    <property type="term" value="F:iron ion binding"/>
    <property type="evidence" value="ECO:0007669"/>
    <property type="project" value="InterPro"/>
</dbReference>
<feature type="domain" description="Fatty acid hydroxylase" evidence="8">
    <location>
        <begin position="86"/>
        <end position="220"/>
    </location>
</feature>
<dbReference type="Proteomes" id="UP000541185">
    <property type="component" value="Unassembled WGS sequence"/>
</dbReference>
<evidence type="ECO:0000259" key="8">
    <source>
        <dbReference type="Pfam" id="PF04116"/>
    </source>
</evidence>
<accession>A0A848H9X1</accession>
<evidence type="ECO:0000256" key="4">
    <source>
        <dbReference type="ARBA" id="ARBA00023002"/>
    </source>
</evidence>
<keyword evidence="10" id="KW-1185">Reference proteome</keyword>
<protein>
    <submittedName>
        <fullName evidence="9">Sterol desaturase family protein</fullName>
    </submittedName>
</protein>
<evidence type="ECO:0000256" key="3">
    <source>
        <dbReference type="ARBA" id="ARBA00022989"/>
    </source>
</evidence>
<dbReference type="InterPro" id="IPR006694">
    <property type="entry name" value="Fatty_acid_hydroxylase"/>
</dbReference>
<evidence type="ECO:0000313" key="9">
    <source>
        <dbReference type="EMBL" id="NML47284.1"/>
    </source>
</evidence>
<feature type="transmembrane region" description="Helical" evidence="7">
    <location>
        <begin position="7"/>
        <end position="28"/>
    </location>
</feature>
<comment type="caution">
    <text evidence="9">The sequence shown here is derived from an EMBL/GenBank/DDBJ whole genome shotgun (WGS) entry which is preliminary data.</text>
</comment>
<reference evidence="9 10" key="1">
    <citation type="submission" date="2020-04" db="EMBL/GenBank/DDBJ databases">
        <title>Ramlibacter sp. G-1-2-2 isolated from soil.</title>
        <authorList>
            <person name="Dahal R.H."/>
        </authorList>
    </citation>
    <scope>NUCLEOTIDE SEQUENCE [LARGE SCALE GENOMIC DNA]</scope>
    <source>
        <strain evidence="9 10">G-1-2-2</strain>
    </source>
</reference>
<dbReference type="GO" id="GO:0006643">
    <property type="term" value="P:membrane lipid metabolic process"/>
    <property type="evidence" value="ECO:0007669"/>
    <property type="project" value="TreeGrafter"/>
</dbReference>
<dbReference type="GO" id="GO:0012505">
    <property type="term" value="C:endomembrane system"/>
    <property type="evidence" value="ECO:0007669"/>
    <property type="project" value="UniProtKB-SubCell"/>
</dbReference>
<evidence type="ECO:0000256" key="7">
    <source>
        <dbReference type="SAM" id="Phobius"/>
    </source>
</evidence>
<evidence type="ECO:0000256" key="6">
    <source>
        <dbReference type="ARBA" id="ARBA00023136"/>
    </source>
</evidence>
<organism evidence="9 10">
    <name type="scientific">Ramlibacter agri</name>
    <dbReference type="NCBI Taxonomy" id="2728837"/>
    <lineage>
        <taxon>Bacteria</taxon>
        <taxon>Pseudomonadati</taxon>
        <taxon>Pseudomonadota</taxon>
        <taxon>Betaproteobacteria</taxon>
        <taxon>Burkholderiales</taxon>
        <taxon>Comamonadaceae</taxon>
        <taxon>Ramlibacter</taxon>
    </lineage>
</organism>
<evidence type="ECO:0000256" key="5">
    <source>
        <dbReference type="ARBA" id="ARBA00023098"/>
    </source>
</evidence>
<dbReference type="RefSeq" id="WP_169421573.1">
    <property type="nucleotide sequence ID" value="NZ_JABBFX010000003.1"/>
</dbReference>
<dbReference type="PANTHER" id="PTHR21624">
    <property type="entry name" value="STEROL DESATURASE-RELATED PROTEIN"/>
    <property type="match status" value="1"/>
</dbReference>
<dbReference type="Pfam" id="PF04116">
    <property type="entry name" value="FA_hydroxylase"/>
    <property type="match status" value="1"/>
</dbReference>
<sequence length="298" mass="34426">MEILYAILKAAVVTVLASSLIEALVLSWRQGFAGYDWKASGISVIDFLVREYPLAVLLPLGFWFGAMDWFWQHRLWTLRMDHWTGWAACFLGQEFCYYWYHRAAHRVRWFWCSHAVHHTPNQLNLSAAYRFGWTGRLTGTIAFFMLAPLFGMPPRIVLMLLSLNLLYQFWTHATWIPRLGPLEWILNTPSAHRVHHASNLEYLDGNYGGVLIVFDRLFGTYIPERADLPCKYGLVEPITGYNLLTIEFHQWVGLWRDLRTARSFGEACGYLLKPPGWRPGGEGRTTEDLRREAVAATA</sequence>